<evidence type="ECO:0000313" key="3">
    <source>
        <dbReference type="Proteomes" id="UP000813462"/>
    </source>
</evidence>
<organism evidence="2 3">
    <name type="scientific">Ziziphus jujuba var. spinosa</name>
    <dbReference type="NCBI Taxonomy" id="714518"/>
    <lineage>
        <taxon>Eukaryota</taxon>
        <taxon>Viridiplantae</taxon>
        <taxon>Streptophyta</taxon>
        <taxon>Embryophyta</taxon>
        <taxon>Tracheophyta</taxon>
        <taxon>Spermatophyta</taxon>
        <taxon>Magnoliopsida</taxon>
        <taxon>eudicotyledons</taxon>
        <taxon>Gunneridae</taxon>
        <taxon>Pentapetalae</taxon>
        <taxon>rosids</taxon>
        <taxon>fabids</taxon>
        <taxon>Rosales</taxon>
        <taxon>Rhamnaceae</taxon>
        <taxon>Paliureae</taxon>
        <taxon>Ziziphus</taxon>
    </lineage>
</organism>
<dbReference type="Pfam" id="PF03478">
    <property type="entry name" value="Beta-prop_KIB1-4"/>
    <property type="match status" value="1"/>
</dbReference>
<dbReference type="Gene3D" id="1.20.1280.50">
    <property type="match status" value="1"/>
</dbReference>
<dbReference type="PANTHER" id="PTHR44259">
    <property type="entry name" value="OS07G0183000 PROTEIN-RELATED"/>
    <property type="match status" value="1"/>
</dbReference>
<evidence type="ECO:0000313" key="2">
    <source>
        <dbReference type="EMBL" id="KAH7513961.1"/>
    </source>
</evidence>
<dbReference type="InterPro" id="IPR050942">
    <property type="entry name" value="F-box_BR-signaling"/>
</dbReference>
<comment type="caution">
    <text evidence="2">The sequence shown here is derived from an EMBL/GenBank/DDBJ whole genome shotgun (WGS) entry which is preliminary data.</text>
</comment>
<dbReference type="InterPro" id="IPR005174">
    <property type="entry name" value="KIB1-4_b-propeller"/>
</dbReference>
<dbReference type="PANTHER" id="PTHR44259:SF108">
    <property type="entry name" value="F-BOX PROTEIN SKIP23-LIKE"/>
    <property type="match status" value="1"/>
</dbReference>
<accession>A0A978UGN0</accession>
<protein>
    <recommendedName>
        <fullName evidence="1">F-box domain-containing protein</fullName>
    </recommendedName>
</protein>
<dbReference type="AlphaFoldDB" id="A0A978UGN0"/>
<dbReference type="Pfam" id="PF00646">
    <property type="entry name" value="F-box"/>
    <property type="match status" value="1"/>
</dbReference>
<proteinExistence type="predicted"/>
<feature type="domain" description="F-box" evidence="1">
    <location>
        <begin position="25"/>
        <end position="65"/>
    </location>
</feature>
<dbReference type="CDD" id="cd09917">
    <property type="entry name" value="F-box_SF"/>
    <property type="match status" value="1"/>
</dbReference>
<dbReference type="SUPFAM" id="SSF81383">
    <property type="entry name" value="F-box domain"/>
    <property type="match status" value="1"/>
</dbReference>
<dbReference type="EMBL" id="JAEACU010000011">
    <property type="protein sequence ID" value="KAH7513961.1"/>
    <property type="molecule type" value="Genomic_DNA"/>
</dbReference>
<dbReference type="SMART" id="SM00256">
    <property type="entry name" value="FBOX"/>
    <property type="match status" value="1"/>
</dbReference>
<dbReference type="InterPro" id="IPR001810">
    <property type="entry name" value="F-box_dom"/>
</dbReference>
<name>A0A978UGN0_ZIZJJ</name>
<dbReference type="InterPro" id="IPR036047">
    <property type="entry name" value="F-box-like_dom_sf"/>
</dbReference>
<reference evidence="2" key="1">
    <citation type="journal article" date="2021" name="Front. Plant Sci.">
        <title>Chromosome-Scale Genome Assembly for Chinese Sour Jujube and Insights Into Its Genome Evolution and Domestication Signature.</title>
        <authorList>
            <person name="Shen L.-Y."/>
            <person name="Luo H."/>
            <person name="Wang X.-L."/>
            <person name="Wang X.-M."/>
            <person name="Qiu X.-J."/>
            <person name="Liu H."/>
            <person name="Zhou S.-S."/>
            <person name="Jia K.-H."/>
            <person name="Nie S."/>
            <person name="Bao Y.-T."/>
            <person name="Zhang R.-G."/>
            <person name="Yun Q.-Z."/>
            <person name="Chai Y.-H."/>
            <person name="Lu J.-Y."/>
            <person name="Li Y."/>
            <person name="Zhao S.-W."/>
            <person name="Mao J.-F."/>
            <person name="Jia S.-G."/>
            <person name="Mao Y.-M."/>
        </authorList>
    </citation>
    <scope>NUCLEOTIDE SEQUENCE</scope>
    <source>
        <strain evidence="2">AT0</strain>
        <tissue evidence="2">Leaf</tissue>
    </source>
</reference>
<evidence type="ECO:0000259" key="1">
    <source>
        <dbReference type="SMART" id="SM00256"/>
    </source>
</evidence>
<gene>
    <name evidence="2" type="ORF">FEM48_Zijuj11G0038300</name>
</gene>
<sequence>MVVSGEFGSQGVSKICSSMGGWSVLPYDLLVEIAKRLIFEDFVAFSAVCSWWRSSAKKMAFFNPYNPPLLMYFEDQPPTKIVKYYSFSTCKTYKIPLTKFNPHRVFLSLPWLIIVEQDFHSIFFFNPLNGIQIELPSISNPRILSEPRRFLASIDKFVLSACPSKTSDYILASIHRYPFGLSFWRPGQTPWNNAKFMMETDNDIASVIFHKGHFYGLDKGGKFFKVLLDMNDMGIKLRVLSVNKEKCKLTHIEDLYLVESAGALLIVSRRASWKPDKICEFRVYEVNIVDGKWTRMMSLGGSAIFVGGKSNCFSVHALDYPECKPNCIYFINGTTSSGAIRDEDNTVCLYNLQDRRTEIVDYWICSSYWVQPTF</sequence>
<dbReference type="OrthoDB" id="642536at2759"/>
<dbReference type="Proteomes" id="UP000813462">
    <property type="component" value="Unassembled WGS sequence"/>
</dbReference>